<proteinExistence type="predicted"/>
<dbReference type="InterPro" id="IPR043129">
    <property type="entry name" value="ATPase_NBD"/>
</dbReference>
<dbReference type="GO" id="GO:0005829">
    <property type="term" value="C:cytosol"/>
    <property type="evidence" value="ECO:0007669"/>
    <property type="project" value="TreeGrafter"/>
</dbReference>
<dbReference type="Pfam" id="PF00814">
    <property type="entry name" value="TsaD"/>
    <property type="match status" value="1"/>
</dbReference>
<gene>
    <name evidence="2" type="ORF">METZ01_LOCUS57011</name>
</gene>
<sequence>MERRRGFQGVVLALETATRPGGIAVLHHGKIVASKSGSADQTHVERLPRDIIDLLGSLDLTIDDVERYAVAVGPGSFTGLRVGISAIQGLALIKAVPIVGVSTLAALVDGVRDSKLVGTWLDGQRNQVFSAGYLRLKEVGSPPTSASSGGPPTIISVPEGFLEIEPHSVGTPQEMSICWQKRLEVKSLTLVGDGAHRYESEAKDLLGSTVRVLPIQGNLAENVGRLALGASEGQLLGPHALRPLYIRRPDVELARNRRRG</sequence>
<evidence type="ECO:0000313" key="2">
    <source>
        <dbReference type="EMBL" id="SVA04157.1"/>
    </source>
</evidence>
<dbReference type="PANTHER" id="PTHR11735:SF11">
    <property type="entry name" value="TRNA THREONYLCARBAMOYLADENOSINE BIOSYNTHESIS PROTEIN TSAB"/>
    <property type="match status" value="1"/>
</dbReference>
<dbReference type="InterPro" id="IPR000905">
    <property type="entry name" value="Gcp-like_dom"/>
</dbReference>
<organism evidence="2">
    <name type="scientific">marine metagenome</name>
    <dbReference type="NCBI Taxonomy" id="408172"/>
    <lineage>
        <taxon>unclassified sequences</taxon>
        <taxon>metagenomes</taxon>
        <taxon>ecological metagenomes</taxon>
    </lineage>
</organism>
<reference evidence="2" key="1">
    <citation type="submission" date="2018-05" db="EMBL/GenBank/DDBJ databases">
        <authorList>
            <person name="Lanie J.A."/>
            <person name="Ng W.-L."/>
            <person name="Kazmierczak K.M."/>
            <person name="Andrzejewski T.M."/>
            <person name="Davidsen T.M."/>
            <person name="Wayne K.J."/>
            <person name="Tettelin H."/>
            <person name="Glass J.I."/>
            <person name="Rusch D."/>
            <person name="Podicherti R."/>
            <person name="Tsui H.-C.T."/>
            <person name="Winkler M.E."/>
        </authorList>
    </citation>
    <scope>NUCLEOTIDE SEQUENCE</scope>
</reference>
<dbReference type="PANTHER" id="PTHR11735">
    <property type="entry name" value="TRNA N6-ADENOSINE THREONYLCARBAMOYLTRANSFERASE"/>
    <property type="match status" value="1"/>
</dbReference>
<dbReference type="SUPFAM" id="SSF53067">
    <property type="entry name" value="Actin-like ATPase domain"/>
    <property type="match status" value="1"/>
</dbReference>
<dbReference type="Gene3D" id="3.30.420.40">
    <property type="match status" value="2"/>
</dbReference>
<dbReference type="EMBL" id="UINC01003195">
    <property type="protein sequence ID" value="SVA04157.1"/>
    <property type="molecule type" value="Genomic_DNA"/>
</dbReference>
<feature type="domain" description="Gcp-like" evidence="1">
    <location>
        <begin position="39"/>
        <end position="138"/>
    </location>
</feature>
<dbReference type="InterPro" id="IPR022496">
    <property type="entry name" value="T6A_TsaB"/>
</dbReference>
<dbReference type="GO" id="GO:0002949">
    <property type="term" value="P:tRNA threonylcarbamoyladenosine modification"/>
    <property type="evidence" value="ECO:0007669"/>
    <property type="project" value="InterPro"/>
</dbReference>
<accession>A0A381SP61</accession>
<protein>
    <recommendedName>
        <fullName evidence="1">Gcp-like domain-containing protein</fullName>
    </recommendedName>
</protein>
<evidence type="ECO:0000259" key="1">
    <source>
        <dbReference type="Pfam" id="PF00814"/>
    </source>
</evidence>
<dbReference type="NCBIfam" id="TIGR03725">
    <property type="entry name" value="T6A_YeaZ"/>
    <property type="match status" value="1"/>
</dbReference>
<name>A0A381SP61_9ZZZZ</name>
<dbReference type="AlphaFoldDB" id="A0A381SP61"/>